<dbReference type="EMBL" id="FOCP01000035">
    <property type="protein sequence ID" value="SEN69214.1"/>
    <property type="molecule type" value="Genomic_DNA"/>
</dbReference>
<organism evidence="1 2">
    <name type="scientific">Nitrosomonas marina</name>
    <dbReference type="NCBI Taxonomy" id="917"/>
    <lineage>
        <taxon>Bacteria</taxon>
        <taxon>Pseudomonadati</taxon>
        <taxon>Pseudomonadota</taxon>
        <taxon>Betaproteobacteria</taxon>
        <taxon>Nitrosomonadales</taxon>
        <taxon>Nitrosomonadaceae</taxon>
        <taxon>Nitrosomonas</taxon>
    </lineage>
</organism>
<dbReference type="RefSeq" id="WP_090634667.1">
    <property type="nucleotide sequence ID" value="NZ_FOCP01000035.1"/>
</dbReference>
<protein>
    <recommendedName>
        <fullName evidence="3">PD(D/E)XK endonuclease domain-containing protein</fullName>
    </recommendedName>
</protein>
<proteinExistence type="predicted"/>
<dbReference type="AlphaFoldDB" id="A0A1H8IL31"/>
<evidence type="ECO:0000313" key="2">
    <source>
        <dbReference type="Proteomes" id="UP000199459"/>
    </source>
</evidence>
<dbReference type="OrthoDB" id="7060296at2"/>
<dbReference type="Gene3D" id="3.40.1350.10">
    <property type="match status" value="1"/>
</dbReference>
<sequence length="165" mass="18380">MNSNDKSSRGNASQFFVAGELCRRGWPAVVTLGNTPNTDVLVTNIEGTKFVHVQVKTFVPGNATCSVGRKAEIDFGANFFWILVGIPYPNTKSEFSYYIIPSSDMAQNVAVAHRKWLADPGLKGNARKDSNVRTVHLPPRTSYSGWDISSYHNRWDLIEAKLRAF</sequence>
<dbReference type="InterPro" id="IPR011856">
    <property type="entry name" value="tRNA_endonuc-like_dom_sf"/>
</dbReference>
<evidence type="ECO:0000313" key="1">
    <source>
        <dbReference type="EMBL" id="SEN69214.1"/>
    </source>
</evidence>
<gene>
    <name evidence="1" type="ORF">SAMN05216325_1357</name>
</gene>
<name>A0A1H8IL31_9PROT</name>
<dbReference type="GO" id="GO:0003676">
    <property type="term" value="F:nucleic acid binding"/>
    <property type="evidence" value="ECO:0007669"/>
    <property type="project" value="InterPro"/>
</dbReference>
<evidence type="ECO:0008006" key="3">
    <source>
        <dbReference type="Google" id="ProtNLM"/>
    </source>
</evidence>
<accession>A0A1H8IL31</accession>
<dbReference type="Proteomes" id="UP000199459">
    <property type="component" value="Unassembled WGS sequence"/>
</dbReference>
<reference evidence="1 2" key="1">
    <citation type="submission" date="2016-10" db="EMBL/GenBank/DDBJ databases">
        <authorList>
            <person name="de Groot N.N."/>
        </authorList>
    </citation>
    <scope>NUCLEOTIDE SEQUENCE [LARGE SCALE GENOMIC DNA]</scope>
    <source>
        <strain evidence="1 2">Nm22</strain>
    </source>
</reference>